<sequence>MARRKKSKAKKRTNIAKPQPIIIIKEQPKSSRYWQQVLMVLIVPLFNWMKEIIQTYWN</sequence>
<evidence type="ECO:0000313" key="1">
    <source>
        <dbReference type="EMBL" id="USU95444.1"/>
    </source>
</evidence>
<dbReference type="EMBL" id="CP095407">
    <property type="protein sequence ID" value="USU95444.1"/>
    <property type="molecule type" value="Genomic_DNA"/>
</dbReference>
<accession>A0AAE9MB60</accession>
<evidence type="ECO:0000313" key="2">
    <source>
        <dbReference type="Proteomes" id="UP001055514"/>
    </source>
</evidence>
<dbReference type="Proteomes" id="UP001055514">
    <property type="component" value="Chromosome"/>
</dbReference>
<protein>
    <submittedName>
        <fullName evidence="1">Uncharacterized protein</fullName>
    </submittedName>
</protein>
<reference evidence="1" key="1">
    <citation type="submission" date="2022-04" db="EMBL/GenBank/DDBJ databases">
        <title>Emergence of ST220 Acinetobacter pittii strain in bloodstream infection, which co-producing chromosomal NDM-1 and OXA-820 carbapenemases.</title>
        <authorList>
            <person name="Tian C."/>
            <person name="Xing M."/>
            <person name="Fu L."/>
            <person name="Xia D."/>
        </authorList>
    </citation>
    <scope>NUCLEOTIDE SEQUENCE</scope>
    <source>
        <strain evidence="1">TCM</strain>
    </source>
</reference>
<organism evidence="1 2">
    <name type="scientific">Acinetobacter pittii</name>
    <name type="common">Acinetobacter genomosp. 3</name>
    <dbReference type="NCBI Taxonomy" id="48296"/>
    <lineage>
        <taxon>Bacteria</taxon>
        <taxon>Pseudomonadati</taxon>
        <taxon>Pseudomonadota</taxon>
        <taxon>Gammaproteobacteria</taxon>
        <taxon>Moraxellales</taxon>
        <taxon>Moraxellaceae</taxon>
        <taxon>Acinetobacter</taxon>
        <taxon>Acinetobacter calcoaceticus/baumannii complex</taxon>
    </lineage>
</organism>
<dbReference type="AlphaFoldDB" id="A0AAE9MB60"/>
<dbReference type="RefSeq" id="WP_153884502.1">
    <property type="nucleotide sequence ID" value="NZ_BBTX01000003.1"/>
</dbReference>
<name>A0AAE9MB60_ACIPI</name>
<gene>
    <name evidence="1" type="ORF">MWH18_04035</name>
</gene>
<proteinExistence type="predicted"/>